<dbReference type="InterPro" id="IPR029062">
    <property type="entry name" value="Class_I_gatase-like"/>
</dbReference>
<gene>
    <name evidence="2" type="ORF">ENSA7_44280</name>
</gene>
<evidence type="ECO:0000313" key="2">
    <source>
        <dbReference type="EMBL" id="PRQ05695.1"/>
    </source>
</evidence>
<comment type="caution">
    <text evidence="2">The sequence shown here is derived from an EMBL/GenBank/DDBJ whole genome shotgun (WGS) entry which is preliminary data.</text>
</comment>
<dbReference type="Proteomes" id="UP000238823">
    <property type="component" value="Unassembled WGS sequence"/>
</dbReference>
<feature type="compositionally biased region" description="Acidic residues" evidence="1">
    <location>
        <begin position="62"/>
        <end position="79"/>
    </location>
</feature>
<evidence type="ECO:0000313" key="3">
    <source>
        <dbReference type="Proteomes" id="UP000238823"/>
    </source>
</evidence>
<proteinExistence type="predicted"/>
<accession>A0A2S9YKP4</accession>
<name>A0A2S9YKP4_9BACT</name>
<dbReference type="EMBL" id="PVNL01000090">
    <property type="protein sequence ID" value="PRQ05695.1"/>
    <property type="molecule type" value="Genomic_DNA"/>
</dbReference>
<organism evidence="2 3">
    <name type="scientific">Enhygromyxa salina</name>
    <dbReference type="NCBI Taxonomy" id="215803"/>
    <lineage>
        <taxon>Bacteria</taxon>
        <taxon>Pseudomonadati</taxon>
        <taxon>Myxococcota</taxon>
        <taxon>Polyangia</taxon>
        <taxon>Nannocystales</taxon>
        <taxon>Nannocystaceae</taxon>
        <taxon>Enhygromyxa</taxon>
    </lineage>
</organism>
<reference evidence="2 3" key="1">
    <citation type="submission" date="2018-03" db="EMBL/GenBank/DDBJ databases">
        <title>Draft Genome Sequences of the Obligatory Marine Myxobacteria Enhygromyxa salina SWB007.</title>
        <authorList>
            <person name="Poehlein A."/>
            <person name="Moghaddam J.A."/>
            <person name="Harms H."/>
            <person name="Alanjari M."/>
            <person name="Koenig G.M."/>
            <person name="Daniel R."/>
            <person name="Schaeberle T.F."/>
        </authorList>
    </citation>
    <scope>NUCLEOTIDE SEQUENCE [LARGE SCALE GENOMIC DNA]</scope>
    <source>
        <strain evidence="2 3">SWB007</strain>
    </source>
</reference>
<feature type="region of interest" description="Disordered" evidence="1">
    <location>
        <begin position="24"/>
        <end position="106"/>
    </location>
</feature>
<evidence type="ECO:0000256" key="1">
    <source>
        <dbReference type="SAM" id="MobiDB-lite"/>
    </source>
</evidence>
<feature type="compositionally biased region" description="Low complexity" evidence="1">
    <location>
        <begin position="80"/>
        <end position="91"/>
    </location>
</feature>
<dbReference type="PROSITE" id="PS51257">
    <property type="entry name" value="PROKAR_LIPOPROTEIN"/>
    <property type="match status" value="1"/>
</dbReference>
<protein>
    <submittedName>
        <fullName evidence="2">Uncharacterized protein</fullName>
    </submittedName>
</protein>
<dbReference type="RefSeq" id="WP_244923872.1">
    <property type="nucleotide sequence ID" value="NZ_PVNL01000090.1"/>
</dbReference>
<dbReference type="SUPFAM" id="SSF52317">
    <property type="entry name" value="Class I glutamine amidotransferase-like"/>
    <property type="match status" value="1"/>
</dbReference>
<dbReference type="AlphaFoldDB" id="A0A2S9YKP4"/>
<sequence length="505" mass="52998">MPSLTRSPSHPSLLISTAALSLVLGCGDDGGGFQTTDPATDGVGDGDGDTNEVSTTNGTGDGDGDPAGDGDPETGDGDGDTTTGTGPKFDTLSTPDGGDDGCGDGGGGSATLTGTVFAPNGTIPVVGALVYTTNTPPEGIPDQVYCAECVELECGVDFTETDIEGNFSLKTDPGGGKYLVVQKGQFLRVTQLDIVAGNTNLPDATVELPGEWDPANGLYIPKIAVADGTFDRIEDALGKFGLGDTMIANFTESTVPGTESFELWDNGRNPSTDGFQSQGTMTQLVSDPANLARYHIIFVPCSGDGHLSALNQQGIDNVRGWVEAGGRWYVADWANEWMSGVFPEYQNFYGGNNGDLGSYDSLADVLDNGMLEWLEALPEPLKDINPLNDENHPTLFQLPQLLTVDNWSGIQYPLPEVLVDDGLGNMVNVGHTAWLEGPGGGGSIPVNDIHPLTVTGQYGCGKIQFTSYHTAEFFDYVGLSPQELVLIYTILEIGVCQDPLPPPQG</sequence>